<comment type="subcellular location">
    <subcellularLocation>
        <location evidence="1">Membrane</location>
        <topology evidence="1">Single-pass membrane protein</topology>
    </subcellularLocation>
</comment>
<dbReference type="GO" id="GO:0016020">
    <property type="term" value="C:membrane"/>
    <property type="evidence" value="ECO:0007669"/>
    <property type="project" value="UniProtKB-SubCell"/>
</dbReference>
<sequence>MAAVQQDVRPKDLVLADVLTEQNKLVHSTLLASPGRRFPRLPNAHRYVDDTQIYPYIKPSDPSGQEDALRATEVCISEVRAWMISLKINDSMTELLVIGSPQQLENVNINKVSVGSSEIKPVSEHIPLYQMAPTIVSQIEDIEQKIASYEDRLDSIDRSLRLRQISSLERLLIVIVVFLSHAISNCLFYYRDSLTEEEGSIKEQIKEHQNQLKQLRGENRKTMLISMIMLGVFYLVYLLVWPS</sequence>
<dbReference type="PANTHER" id="PTHR31759:SF1">
    <property type="entry name" value="COILED-COIL DOMAIN-CONTAINING PROTEIN 167"/>
    <property type="match status" value="1"/>
</dbReference>
<name>A7RJ42_NEMVE</name>
<dbReference type="EMBL" id="DS469513">
    <property type="protein sequence ID" value="EDO48511.1"/>
    <property type="molecule type" value="Genomic_DNA"/>
</dbReference>
<proteinExistence type="predicted"/>
<accession>A7RJ42</accession>
<dbReference type="HOGENOM" id="CLU_1143749_0_0_1"/>
<dbReference type="PANTHER" id="PTHR31759">
    <property type="entry name" value="COILED-COIL DOMAIN-CONTAINING PROTEIN 167"/>
    <property type="match status" value="1"/>
</dbReference>
<evidence type="ECO:0000256" key="2">
    <source>
        <dbReference type="ARBA" id="ARBA00022350"/>
    </source>
</evidence>
<dbReference type="InterPro" id="IPR028194">
    <property type="entry name" value="CC167"/>
</dbReference>
<dbReference type="Pfam" id="PF15188">
    <property type="entry name" value="CCDC-167"/>
    <property type="match status" value="1"/>
</dbReference>
<keyword evidence="10" id="KW-1185">Reference proteome</keyword>
<dbReference type="AlphaFoldDB" id="A7RJ42"/>
<keyword evidence="5 7" id="KW-0175">Coiled coil</keyword>
<feature type="coiled-coil region" evidence="7">
    <location>
        <begin position="191"/>
        <end position="225"/>
    </location>
</feature>
<gene>
    <name evidence="9" type="ORF">NEMVEDRAFT_v1g197868</name>
</gene>
<evidence type="ECO:0000256" key="8">
    <source>
        <dbReference type="SAM" id="Phobius"/>
    </source>
</evidence>
<evidence type="ECO:0000256" key="1">
    <source>
        <dbReference type="ARBA" id="ARBA00004167"/>
    </source>
</evidence>
<feature type="transmembrane region" description="Helical" evidence="8">
    <location>
        <begin position="223"/>
        <end position="241"/>
    </location>
</feature>
<evidence type="ECO:0000256" key="6">
    <source>
        <dbReference type="ARBA" id="ARBA00023136"/>
    </source>
</evidence>
<evidence type="ECO:0000256" key="7">
    <source>
        <dbReference type="SAM" id="Coils"/>
    </source>
</evidence>
<evidence type="ECO:0000256" key="4">
    <source>
        <dbReference type="ARBA" id="ARBA00022989"/>
    </source>
</evidence>
<evidence type="ECO:0000256" key="3">
    <source>
        <dbReference type="ARBA" id="ARBA00022692"/>
    </source>
</evidence>
<protein>
    <recommendedName>
        <fullName evidence="2">Coiled-coil domain-containing protein 167</fullName>
    </recommendedName>
</protein>
<keyword evidence="4 8" id="KW-1133">Transmembrane helix</keyword>
<evidence type="ECO:0000313" key="9">
    <source>
        <dbReference type="EMBL" id="EDO48511.1"/>
    </source>
</evidence>
<keyword evidence="6 8" id="KW-0472">Membrane</keyword>
<evidence type="ECO:0000256" key="5">
    <source>
        <dbReference type="ARBA" id="ARBA00023054"/>
    </source>
</evidence>
<reference evidence="9 10" key="1">
    <citation type="journal article" date="2007" name="Science">
        <title>Sea anemone genome reveals ancestral eumetazoan gene repertoire and genomic organization.</title>
        <authorList>
            <person name="Putnam N.H."/>
            <person name="Srivastava M."/>
            <person name="Hellsten U."/>
            <person name="Dirks B."/>
            <person name="Chapman J."/>
            <person name="Salamov A."/>
            <person name="Terry A."/>
            <person name="Shapiro H."/>
            <person name="Lindquist E."/>
            <person name="Kapitonov V.V."/>
            <person name="Jurka J."/>
            <person name="Genikhovich G."/>
            <person name="Grigoriev I.V."/>
            <person name="Lucas S.M."/>
            <person name="Steele R.E."/>
            <person name="Finnerty J.R."/>
            <person name="Technau U."/>
            <person name="Martindale M.Q."/>
            <person name="Rokhsar D.S."/>
        </authorList>
    </citation>
    <scope>NUCLEOTIDE SEQUENCE [LARGE SCALE GENOMIC DNA]</scope>
    <source>
        <strain evidence="10">CH2 X CH6</strain>
    </source>
</reference>
<organism evidence="9 10">
    <name type="scientific">Nematostella vectensis</name>
    <name type="common">Starlet sea anemone</name>
    <dbReference type="NCBI Taxonomy" id="45351"/>
    <lineage>
        <taxon>Eukaryota</taxon>
        <taxon>Metazoa</taxon>
        <taxon>Cnidaria</taxon>
        <taxon>Anthozoa</taxon>
        <taxon>Hexacorallia</taxon>
        <taxon>Actiniaria</taxon>
        <taxon>Edwardsiidae</taxon>
        <taxon>Nematostella</taxon>
    </lineage>
</organism>
<evidence type="ECO:0000313" key="10">
    <source>
        <dbReference type="Proteomes" id="UP000001593"/>
    </source>
</evidence>
<keyword evidence="3 8" id="KW-0812">Transmembrane</keyword>
<feature type="transmembrane region" description="Helical" evidence="8">
    <location>
        <begin position="171"/>
        <end position="190"/>
    </location>
</feature>
<dbReference type="InParanoid" id="A7RJ42"/>
<dbReference type="Proteomes" id="UP000001593">
    <property type="component" value="Unassembled WGS sequence"/>
</dbReference>